<dbReference type="HOGENOM" id="CLU_1392770_0_0_7"/>
<dbReference type="CDD" id="cd06158">
    <property type="entry name" value="S2P-M50_like_1"/>
    <property type="match status" value="1"/>
</dbReference>
<keyword evidence="4" id="KW-1003">Cell membrane</keyword>
<evidence type="ECO:0000259" key="14">
    <source>
        <dbReference type="Pfam" id="PF02163"/>
    </source>
</evidence>
<keyword evidence="8" id="KW-0378">Hydrolase</keyword>
<keyword evidence="16" id="KW-1185">Reference proteome</keyword>
<dbReference type="EMBL" id="AZHX01001934">
    <property type="protein sequence ID" value="ETW98549.1"/>
    <property type="molecule type" value="Genomic_DNA"/>
</dbReference>
<gene>
    <name evidence="15" type="ORF">ETSY2_42630</name>
</gene>
<dbReference type="PANTHER" id="PTHR35864:SF1">
    <property type="entry name" value="ZINC METALLOPROTEASE YWHC-RELATED"/>
    <property type="match status" value="1"/>
</dbReference>
<evidence type="ECO:0000256" key="12">
    <source>
        <dbReference type="ARBA" id="ARBA00023136"/>
    </source>
</evidence>
<dbReference type="PANTHER" id="PTHR35864">
    <property type="entry name" value="ZINC METALLOPROTEASE MJ0611-RELATED"/>
    <property type="match status" value="1"/>
</dbReference>
<evidence type="ECO:0000313" key="15">
    <source>
        <dbReference type="EMBL" id="ETW98549.1"/>
    </source>
</evidence>
<comment type="cofactor">
    <cofactor evidence="1">
        <name>Zn(2+)</name>
        <dbReference type="ChEBI" id="CHEBI:29105"/>
    </cofactor>
</comment>
<name>W4LKV8_9BACT</name>
<dbReference type="InterPro" id="IPR044537">
    <property type="entry name" value="Rip2-like"/>
</dbReference>
<dbReference type="GO" id="GO:0008237">
    <property type="term" value="F:metallopeptidase activity"/>
    <property type="evidence" value="ECO:0007669"/>
    <property type="project" value="UniProtKB-KW"/>
</dbReference>
<protein>
    <recommendedName>
        <fullName evidence="14">Peptidase M50 domain-containing protein</fullName>
    </recommendedName>
</protein>
<dbReference type="GO" id="GO:0046872">
    <property type="term" value="F:metal ion binding"/>
    <property type="evidence" value="ECO:0007669"/>
    <property type="project" value="UniProtKB-KW"/>
</dbReference>
<organism evidence="15 16">
    <name type="scientific">Candidatus Entotheonella gemina</name>
    <dbReference type="NCBI Taxonomy" id="1429439"/>
    <lineage>
        <taxon>Bacteria</taxon>
        <taxon>Pseudomonadati</taxon>
        <taxon>Nitrospinota/Tectimicrobiota group</taxon>
        <taxon>Candidatus Tectimicrobiota</taxon>
        <taxon>Candidatus Entotheonellia</taxon>
        <taxon>Candidatus Entotheonellales</taxon>
        <taxon>Candidatus Entotheonellaceae</taxon>
        <taxon>Candidatus Entotheonella</taxon>
    </lineage>
</organism>
<keyword evidence="6 13" id="KW-0812">Transmembrane</keyword>
<reference evidence="15 16" key="1">
    <citation type="journal article" date="2014" name="Nature">
        <title>An environmental bacterial taxon with a large and distinct metabolic repertoire.</title>
        <authorList>
            <person name="Wilson M.C."/>
            <person name="Mori T."/>
            <person name="Ruckert C."/>
            <person name="Uria A.R."/>
            <person name="Helf M.J."/>
            <person name="Takada K."/>
            <person name="Gernert C."/>
            <person name="Steffens U.A."/>
            <person name="Heycke N."/>
            <person name="Schmitt S."/>
            <person name="Rinke C."/>
            <person name="Helfrich E.J."/>
            <person name="Brachmann A.O."/>
            <person name="Gurgui C."/>
            <person name="Wakimoto T."/>
            <person name="Kracht M."/>
            <person name="Crusemann M."/>
            <person name="Hentschel U."/>
            <person name="Abe I."/>
            <person name="Matsunaga S."/>
            <person name="Kalinowski J."/>
            <person name="Takeyama H."/>
            <person name="Piel J."/>
        </authorList>
    </citation>
    <scope>NUCLEOTIDE SEQUENCE [LARGE SCALE GENOMIC DNA]</scope>
    <source>
        <strain evidence="16">TSY2</strain>
    </source>
</reference>
<evidence type="ECO:0000256" key="9">
    <source>
        <dbReference type="ARBA" id="ARBA00022833"/>
    </source>
</evidence>
<keyword evidence="9" id="KW-0862">Zinc</keyword>
<evidence type="ECO:0000256" key="3">
    <source>
        <dbReference type="ARBA" id="ARBA00007931"/>
    </source>
</evidence>
<evidence type="ECO:0000256" key="5">
    <source>
        <dbReference type="ARBA" id="ARBA00022670"/>
    </source>
</evidence>
<keyword evidence="10 13" id="KW-1133">Transmembrane helix</keyword>
<keyword evidence="12 13" id="KW-0472">Membrane</keyword>
<sequence length="195" mass="21700">LHEFGHAWTALQFGDPTAKLQGRVTFDPLKHLDVMGTLFMFFVGFGWAKPVPVNPANFRPGQRRQAELWVSLAGIIANLLQAVAYALVWRVLMLVDPSMLYGSTFLQRFLLLGVLINLALAIFNLLPIYPLDGAHVMKNILPLRQAIPFVEFSQRYGAMILMALVVVGLFSDVSPLSMIIVVPRNWLAGLLLPGF</sequence>
<feature type="transmembrane region" description="Helical" evidence="13">
    <location>
        <begin position="68"/>
        <end position="88"/>
    </location>
</feature>
<feature type="domain" description="Peptidase M50" evidence="14">
    <location>
        <begin position="106"/>
        <end position="164"/>
    </location>
</feature>
<evidence type="ECO:0000256" key="13">
    <source>
        <dbReference type="SAM" id="Phobius"/>
    </source>
</evidence>
<feature type="non-terminal residue" evidence="15">
    <location>
        <position position="1"/>
    </location>
</feature>
<keyword evidence="5" id="KW-0645">Protease</keyword>
<comment type="subcellular location">
    <subcellularLocation>
        <location evidence="2">Cell membrane</location>
        <topology evidence="2">Multi-pass membrane protein</topology>
    </subcellularLocation>
</comment>
<evidence type="ECO:0000256" key="7">
    <source>
        <dbReference type="ARBA" id="ARBA00022723"/>
    </source>
</evidence>
<evidence type="ECO:0000256" key="2">
    <source>
        <dbReference type="ARBA" id="ARBA00004651"/>
    </source>
</evidence>
<evidence type="ECO:0000256" key="8">
    <source>
        <dbReference type="ARBA" id="ARBA00022801"/>
    </source>
</evidence>
<evidence type="ECO:0000256" key="11">
    <source>
        <dbReference type="ARBA" id="ARBA00023049"/>
    </source>
</evidence>
<feature type="transmembrane region" description="Helical" evidence="13">
    <location>
        <begin position="109"/>
        <end position="129"/>
    </location>
</feature>
<dbReference type="InterPro" id="IPR052348">
    <property type="entry name" value="Metallopeptidase_M50B"/>
</dbReference>
<comment type="similarity">
    <text evidence="3">Belongs to the peptidase M50B family.</text>
</comment>
<comment type="caution">
    <text evidence="15">The sequence shown here is derived from an EMBL/GenBank/DDBJ whole genome shotgun (WGS) entry which is preliminary data.</text>
</comment>
<keyword evidence="7" id="KW-0479">Metal-binding</keyword>
<accession>W4LKV8</accession>
<feature type="transmembrane region" description="Helical" evidence="13">
    <location>
        <begin position="158"/>
        <end position="182"/>
    </location>
</feature>
<evidence type="ECO:0000313" key="16">
    <source>
        <dbReference type="Proteomes" id="UP000019140"/>
    </source>
</evidence>
<proteinExistence type="inferred from homology"/>
<dbReference type="GO" id="GO:0005886">
    <property type="term" value="C:plasma membrane"/>
    <property type="evidence" value="ECO:0007669"/>
    <property type="project" value="UniProtKB-SubCell"/>
</dbReference>
<dbReference type="AlphaFoldDB" id="W4LKV8"/>
<evidence type="ECO:0000256" key="10">
    <source>
        <dbReference type="ARBA" id="ARBA00022989"/>
    </source>
</evidence>
<evidence type="ECO:0000256" key="1">
    <source>
        <dbReference type="ARBA" id="ARBA00001947"/>
    </source>
</evidence>
<evidence type="ECO:0000256" key="4">
    <source>
        <dbReference type="ARBA" id="ARBA00022475"/>
    </source>
</evidence>
<dbReference type="Proteomes" id="UP000019140">
    <property type="component" value="Unassembled WGS sequence"/>
</dbReference>
<feature type="transmembrane region" description="Helical" evidence="13">
    <location>
        <begin position="29"/>
        <end position="48"/>
    </location>
</feature>
<dbReference type="Pfam" id="PF02163">
    <property type="entry name" value="Peptidase_M50"/>
    <property type="match status" value="1"/>
</dbReference>
<keyword evidence="11" id="KW-0482">Metalloprotease</keyword>
<dbReference type="GO" id="GO:0006508">
    <property type="term" value="P:proteolysis"/>
    <property type="evidence" value="ECO:0007669"/>
    <property type="project" value="UniProtKB-KW"/>
</dbReference>
<evidence type="ECO:0000256" key="6">
    <source>
        <dbReference type="ARBA" id="ARBA00022692"/>
    </source>
</evidence>
<dbReference type="InterPro" id="IPR008915">
    <property type="entry name" value="Peptidase_M50"/>
</dbReference>